<dbReference type="Pfam" id="PF02875">
    <property type="entry name" value="Mur_ligase_C"/>
    <property type="match status" value="1"/>
</dbReference>
<sequence>MMPELISSSIRRGILGMGHTGRSVARFWAAQGIPFIAMDTRADVGDDLTLRRELVGIESHFGEISEAVLRQVDLLVVSPGIAMDSEVIGLAQSLNIEVRGDIDLFVSEAQAPVIGITGSNGKSSVTTFVGQLLTASGLTVSVGGNLGTPALDLLNDEVDVFVLELSSFQLERAGDLNLAVAAVLNLSPDHLDRHHTMPLYHLAKHRIFAGAQHVVANYRDALTQPVGKGDVPWTLWRDNEPDMQQLGLRDHEGAPWICFGFQPLCPLSDIPLVGHHNVNNVLAALAICHAMGLSYEKLIEGVKRLKGLPHRCELIAAKGGVRFVNDSKGTNVGATVAALEGLSAGQNIILIAGGEGKGQAFAPLTKAISRFVKHTVLIGRDAAAIDDVLEQAASRSFSDSMEAAVRAATQLAQPGDTVLLSPACASLDMYRDYRERGEAFTVAVQAVEEVS</sequence>
<dbReference type="Pfam" id="PF21799">
    <property type="entry name" value="MurD-like_N"/>
    <property type="match status" value="1"/>
</dbReference>
<evidence type="ECO:0000256" key="7">
    <source>
        <dbReference type="HAMAP-Rule" id="MF_00639"/>
    </source>
</evidence>
<keyword evidence="7 8" id="KW-0961">Cell wall biogenesis/degradation</keyword>
<dbReference type="NCBIfam" id="TIGR01087">
    <property type="entry name" value="murD"/>
    <property type="match status" value="1"/>
</dbReference>
<dbReference type="Gene3D" id="3.90.190.20">
    <property type="entry name" value="Mur ligase, C-terminal domain"/>
    <property type="match status" value="1"/>
</dbReference>
<dbReference type="GO" id="GO:0008764">
    <property type="term" value="F:UDP-N-acetylmuramoylalanine-D-glutamate ligase activity"/>
    <property type="evidence" value="ECO:0007669"/>
    <property type="project" value="UniProtKB-EC"/>
</dbReference>
<gene>
    <name evidence="7" type="primary">murD</name>
    <name evidence="11" type="ORF">E0F26_12030</name>
</gene>
<dbReference type="PANTHER" id="PTHR43692">
    <property type="entry name" value="UDP-N-ACETYLMURAMOYLALANINE--D-GLUTAMATE LIGASE"/>
    <property type="match status" value="1"/>
</dbReference>
<dbReference type="PANTHER" id="PTHR43692:SF1">
    <property type="entry name" value="UDP-N-ACETYLMURAMOYLALANINE--D-GLUTAMATE LIGASE"/>
    <property type="match status" value="1"/>
</dbReference>
<dbReference type="Gene3D" id="3.40.50.720">
    <property type="entry name" value="NAD(P)-binding Rossmann-like Domain"/>
    <property type="match status" value="1"/>
</dbReference>
<evidence type="ECO:0000256" key="5">
    <source>
        <dbReference type="ARBA" id="ARBA00022741"/>
    </source>
</evidence>
<evidence type="ECO:0000256" key="1">
    <source>
        <dbReference type="ARBA" id="ARBA00004496"/>
    </source>
</evidence>
<dbReference type="SUPFAM" id="SSF53244">
    <property type="entry name" value="MurD-like peptide ligases, peptide-binding domain"/>
    <property type="match status" value="1"/>
</dbReference>
<dbReference type="RefSeq" id="WP_279241908.1">
    <property type="nucleotide sequence ID" value="NZ_CP036501.1"/>
</dbReference>
<evidence type="ECO:0000256" key="8">
    <source>
        <dbReference type="RuleBase" id="RU003664"/>
    </source>
</evidence>
<dbReference type="Proteomes" id="UP001317963">
    <property type="component" value="Chromosome"/>
</dbReference>
<reference evidence="11 12" key="1">
    <citation type="submission" date="2019-02" db="EMBL/GenBank/DDBJ databases">
        <title>Halieaceae_genomes.</title>
        <authorList>
            <person name="Li S.-H."/>
        </authorList>
    </citation>
    <scope>NUCLEOTIDE SEQUENCE [LARGE SCALE GENOMIC DNA]</scope>
    <source>
        <strain evidence="11 12">JH123</strain>
    </source>
</reference>
<evidence type="ECO:0000256" key="4">
    <source>
        <dbReference type="ARBA" id="ARBA00022598"/>
    </source>
</evidence>
<keyword evidence="12" id="KW-1185">Reference proteome</keyword>
<dbReference type="SUPFAM" id="SSF51984">
    <property type="entry name" value="MurCD N-terminal domain"/>
    <property type="match status" value="1"/>
</dbReference>
<evidence type="ECO:0000256" key="3">
    <source>
        <dbReference type="ARBA" id="ARBA00022490"/>
    </source>
</evidence>
<proteinExistence type="inferred from homology"/>
<keyword evidence="7 8" id="KW-0132">Cell division</keyword>
<feature type="binding site" evidence="7">
    <location>
        <begin position="118"/>
        <end position="124"/>
    </location>
    <ligand>
        <name>ATP</name>
        <dbReference type="ChEBI" id="CHEBI:30616"/>
    </ligand>
</feature>
<accession>A0ABY6Q8Q6</accession>
<dbReference type="InterPro" id="IPR036565">
    <property type="entry name" value="Mur-like_cat_sf"/>
</dbReference>
<dbReference type="InterPro" id="IPR005762">
    <property type="entry name" value="MurD"/>
</dbReference>
<comment type="similarity">
    <text evidence="7">Belongs to the MurCDEF family.</text>
</comment>
<dbReference type="InterPro" id="IPR013221">
    <property type="entry name" value="Mur_ligase_cen"/>
</dbReference>
<dbReference type="InterPro" id="IPR036615">
    <property type="entry name" value="Mur_ligase_C_dom_sf"/>
</dbReference>
<comment type="catalytic activity">
    <reaction evidence="7 8">
        <text>UDP-N-acetyl-alpha-D-muramoyl-L-alanine + D-glutamate + ATP = UDP-N-acetyl-alpha-D-muramoyl-L-alanyl-D-glutamate + ADP + phosphate + H(+)</text>
        <dbReference type="Rhea" id="RHEA:16429"/>
        <dbReference type="ChEBI" id="CHEBI:15378"/>
        <dbReference type="ChEBI" id="CHEBI:29986"/>
        <dbReference type="ChEBI" id="CHEBI:30616"/>
        <dbReference type="ChEBI" id="CHEBI:43474"/>
        <dbReference type="ChEBI" id="CHEBI:83898"/>
        <dbReference type="ChEBI" id="CHEBI:83900"/>
        <dbReference type="ChEBI" id="CHEBI:456216"/>
        <dbReference type="EC" id="6.3.2.9"/>
    </reaction>
</comment>
<comment type="subcellular location">
    <subcellularLocation>
        <location evidence="1 7 8">Cytoplasm</location>
    </subcellularLocation>
</comment>
<keyword evidence="3 7" id="KW-0963">Cytoplasm</keyword>
<feature type="domain" description="Mur ligase central" evidence="10">
    <location>
        <begin position="116"/>
        <end position="287"/>
    </location>
</feature>
<dbReference type="SUPFAM" id="SSF53623">
    <property type="entry name" value="MurD-like peptide ligases, catalytic domain"/>
    <property type="match status" value="1"/>
</dbReference>
<keyword evidence="7 8" id="KW-0133">Cell shape</keyword>
<evidence type="ECO:0000259" key="10">
    <source>
        <dbReference type="Pfam" id="PF08245"/>
    </source>
</evidence>
<dbReference type="InterPro" id="IPR004101">
    <property type="entry name" value="Mur_ligase_C"/>
</dbReference>
<organism evidence="11 12">
    <name type="scientific">Candidatus Paraluminiphilus aquimaris</name>
    <dbReference type="NCBI Taxonomy" id="2518994"/>
    <lineage>
        <taxon>Bacteria</taxon>
        <taxon>Pseudomonadati</taxon>
        <taxon>Pseudomonadota</taxon>
        <taxon>Gammaproteobacteria</taxon>
        <taxon>Cellvibrionales</taxon>
        <taxon>Halieaceae</taxon>
        <taxon>Candidatus Paraluminiphilus</taxon>
    </lineage>
</organism>
<protein>
    <recommendedName>
        <fullName evidence="7 8">UDP-N-acetylmuramoylalanine--D-glutamate ligase</fullName>
        <ecNumber evidence="7 8">6.3.2.9</ecNumber>
    </recommendedName>
    <alternativeName>
        <fullName evidence="7">D-glutamic acid-adding enzyme</fullName>
    </alternativeName>
    <alternativeName>
        <fullName evidence="7">UDP-N-acetylmuramoyl-L-alanyl-D-glutamate synthetase</fullName>
    </alternativeName>
</protein>
<evidence type="ECO:0000313" key="11">
    <source>
        <dbReference type="EMBL" id="UZP75420.1"/>
    </source>
</evidence>
<dbReference type="EC" id="6.3.2.9" evidence="7 8"/>
<keyword evidence="7 8" id="KW-0573">Peptidoglycan synthesis</keyword>
<comment type="function">
    <text evidence="7 8">Cell wall formation. Catalyzes the addition of glutamate to the nucleotide precursor UDP-N-acetylmuramoyl-L-alanine (UMA).</text>
</comment>
<keyword evidence="4 7" id="KW-0436">Ligase</keyword>
<evidence type="ECO:0000256" key="2">
    <source>
        <dbReference type="ARBA" id="ARBA00004752"/>
    </source>
</evidence>
<dbReference type="Pfam" id="PF08245">
    <property type="entry name" value="Mur_ligase_M"/>
    <property type="match status" value="1"/>
</dbReference>
<comment type="pathway">
    <text evidence="2 7 8">Cell wall biogenesis; peptidoglycan biosynthesis.</text>
</comment>
<dbReference type="Gene3D" id="3.40.1190.10">
    <property type="entry name" value="Mur-like, catalytic domain"/>
    <property type="match status" value="1"/>
</dbReference>
<evidence type="ECO:0000256" key="6">
    <source>
        <dbReference type="ARBA" id="ARBA00022840"/>
    </source>
</evidence>
<keyword evidence="7 8" id="KW-0131">Cell cycle</keyword>
<feature type="domain" description="Mur ligase C-terminal" evidence="9">
    <location>
        <begin position="310"/>
        <end position="424"/>
    </location>
</feature>
<dbReference type="EMBL" id="CP036501">
    <property type="protein sequence ID" value="UZP75420.1"/>
    <property type="molecule type" value="Genomic_DNA"/>
</dbReference>
<evidence type="ECO:0000259" key="9">
    <source>
        <dbReference type="Pfam" id="PF02875"/>
    </source>
</evidence>
<keyword evidence="6 7" id="KW-0067">ATP-binding</keyword>
<name>A0ABY6Q8Q6_9GAMM</name>
<evidence type="ECO:0000313" key="12">
    <source>
        <dbReference type="Proteomes" id="UP001317963"/>
    </source>
</evidence>
<keyword evidence="5 7" id="KW-0547">Nucleotide-binding</keyword>
<dbReference type="HAMAP" id="MF_00639">
    <property type="entry name" value="MurD"/>
    <property type="match status" value="1"/>
</dbReference>